<keyword evidence="7" id="KW-1185">Reference proteome</keyword>
<sequence length="297" mass="31341">MARKPLPPARPSAPALSGRETPRPEGRGPRPGAKAAAPRGAVQKGGSRSGELWLYGRHPVEAALLNPDRRCRRLMVTREARADLDGVLSRSPHAPTIEPADRNALNDLLGEQAIHQGMALRVDPLPDLTPEDLVERYAEATEAVVLVLDQVTDPHNVGAVLRSAAAFGAVAVMVQDRHSPEETGVLAKSASGALERMPLVRVANLARALETLKEGGFWSAGLAADGPTTLAGAKLSGKVALVLGSEGAGLRRLTRETCDLLVRLPMMPDSMESLNVSNAAAIALYEVRRAALEAAQG</sequence>
<keyword evidence="2 6" id="KW-0489">Methyltransferase</keyword>
<name>A0A7X0DKI0_NOVIT</name>
<dbReference type="GO" id="GO:0006396">
    <property type="term" value="P:RNA processing"/>
    <property type="evidence" value="ECO:0007669"/>
    <property type="project" value="InterPro"/>
</dbReference>
<dbReference type="RefSeq" id="WP_184260639.1">
    <property type="nucleotide sequence ID" value="NZ_JACIIX010000001.1"/>
</dbReference>
<evidence type="ECO:0000256" key="4">
    <source>
        <dbReference type="SAM" id="MobiDB-lite"/>
    </source>
</evidence>
<accession>A0A7X0DKI0</accession>
<feature type="region of interest" description="Disordered" evidence="4">
    <location>
        <begin position="1"/>
        <end position="49"/>
    </location>
</feature>
<dbReference type="EC" id="2.1.1.185" evidence="6"/>
<evidence type="ECO:0000313" key="6">
    <source>
        <dbReference type="EMBL" id="MBB6208966.1"/>
    </source>
</evidence>
<dbReference type="Pfam" id="PF08032">
    <property type="entry name" value="SpoU_sub_bind"/>
    <property type="match status" value="1"/>
</dbReference>
<evidence type="ECO:0000256" key="3">
    <source>
        <dbReference type="ARBA" id="ARBA00022679"/>
    </source>
</evidence>
<feature type="compositionally biased region" description="Low complexity" evidence="4">
    <location>
        <begin position="30"/>
        <end position="41"/>
    </location>
</feature>
<dbReference type="CDD" id="cd18103">
    <property type="entry name" value="SpoU-like_RlmB"/>
    <property type="match status" value="1"/>
</dbReference>
<organism evidence="6 7">
    <name type="scientific">Novispirillum itersonii</name>
    <name type="common">Aquaspirillum itersonii</name>
    <dbReference type="NCBI Taxonomy" id="189"/>
    <lineage>
        <taxon>Bacteria</taxon>
        <taxon>Pseudomonadati</taxon>
        <taxon>Pseudomonadota</taxon>
        <taxon>Alphaproteobacteria</taxon>
        <taxon>Rhodospirillales</taxon>
        <taxon>Novispirillaceae</taxon>
        <taxon>Novispirillum</taxon>
    </lineage>
</organism>
<dbReference type="SUPFAM" id="SSF75217">
    <property type="entry name" value="alpha/beta knot"/>
    <property type="match status" value="1"/>
</dbReference>
<dbReference type="InterPro" id="IPR004441">
    <property type="entry name" value="rRNA_MeTrfase_TrmH"/>
</dbReference>
<proteinExistence type="inferred from homology"/>
<feature type="compositionally biased region" description="Pro residues" evidence="4">
    <location>
        <begin position="1"/>
        <end position="11"/>
    </location>
</feature>
<dbReference type="InterPro" id="IPR029064">
    <property type="entry name" value="Ribosomal_eL30-like_sf"/>
</dbReference>
<dbReference type="Gene3D" id="3.40.1280.10">
    <property type="match status" value="1"/>
</dbReference>
<dbReference type="Gene3D" id="3.30.1330.30">
    <property type="match status" value="1"/>
</dbReference>
<comment type="similarity">
    <text evidence="1">Belongs to the class IV-like SAM-binding methyltransferase superfamily. RNA methyltransferase TrmH family.</text>
</comment>
<dbReference type="InterPro" id="IPR029028">
    <property type="entry name" value="Alpha/beta_knot_MTases"/>
</dbReference>
<dbReference type="Proteomes" id="UP000544872">
    <property type="component" value="Unassembled WGS sequence"/>
</dbReference>
<comment type="caution">
    <text evidence="6">The sequence shown here is derived from an EMBL/GenBank/DDBJ whole genome shotgun (WGS) entry which is preliminary data.</text>
</comment>
<evidence type="ECO:0000259" key="5">
    <source>
        <dbReference type="SMART" id="SM00967"/>
    </source>
</evidence>
<dbReference type="FunFam" id="3.40.1280.10:FF:000008">
    <property type="entry name" value="Group 3 RNA methyltransferase TrmH"/>
    <property type="match status" value="1"/>
</dbReference>
<dbReference type="GO" id="GO:0032259">
    <property type="term" value="P:methylation"/>
    <property type="evidence" value="ECO:0007669"/>
    <property type="project" value="UniProtKB-KW"/>
</dbReference>
<reference evidence="6 7" key="1">
    <citation type="submission" date="2020-08" db="EMBL/GenBank/DDBJ databases">
        <title>Genomic Encyclopedia of Type Strains, Phase IV (KMG-IV): sequencing the most valuable type-strain genomes for metagenomic binning, comparative biology and taxonomic classification.</title>
        <authorList>
            <person name="Goeker M."/>
        </authorList>
    </citation>
    <scope>NUCLEOTIDE SEQUENCE [LARGE SCALE GENOMIC DNA]</scope>
    <source>
        <strain evidence="6 7">DSM 11590</strain>
    </source>
</reference>
<dbReference type="EMBL" id="JACIIX010000001">
    <property type="protein sequence ID" value="MBB6208966.1"/>
    <property type="molecule type" value="Genomic_DNA"/>
</dbReference>
<dbReference type="SUPFAM" id="SSF55315">
    <property type="entry name" value="L30e-like"/>
    <property type="match status" value="1"/>
</dbReference>
<evidence type="ECO:0000256" key="1">
    <source>
        <dbReference type="ARBA" id="ARBA00007228"/>
    </source>
</evidence>
<keyword evidence="3 6" id="KW-0808">Transferase</keyword>
<evidence type="ECO:0000256" key="2">
    <source>
        <dbReference type="ARBA" id="ARBA00022603"/>
    </source>
</evidence>
<dbReference type="NCBIfam" id="TIGR00186">
    <property type="entry name" value="rRNA_methyl_3"/>
    <property type="match status" value="1"/>
</dbReference>
<gene>
    <name evidence="6" type="ORF">FHS48_000347</name>
</gene>
<dbReference type="Pfam" id="PF00588">
    <property type="entry name" value="SpoU_methylase"/>
    <property type="match status" value="1"/>
</dbReference>
<dbReference type="InterPro" id="IPR029026">
    <property type="entry name" value="tRNA_m1G_MTases_N"/>
</dbReference>
<dbReference type="SMART" id="SM00967">
    <property type="entry name" value="SpoU_sub_bind"/>
    <property type="match status" value="1"/>
</dbReference>
<dbReference type="GO" id="GO:0005829">
    <property type="term" value="C:cytosol"/>
    <property type="evidence" value="ECO:0007669"/>
    <property type="project" value="TreeGrafter"/>
</dbReference>
<protein>
    <submittedName>
        <fullName evidence="6">23S rRNA (Guanosine2251-2'-O)-methyltransferase</fullName>
        <ecNumber evidence="6">2.1.1.185</ecNumber>
    </submittedName>
</protein>
<dbReference type="InterPro" id="IPR013123">
    <property type="entry name" value="SpoU_subst-bd"/>
</dbReference>
<dbReference type="PANTHER" id="PTHR46429:SF1">
    <property type="entry name" value="23S RRNA (GUANOSINE-2'-O-)-METHYLTRANSFERASE RLMB"/>
    <property type="match status" value="1"/>
</dbReference>
<evidence type="ECO:0000313" key="7">
    <source>
        <dbReference type="Proteomes" id="UP000544872"/>
    </source>
</evidence>
<dbReference type="GO" id="GO:0008173">
    <property type="term" value="F:RNA methyltransferase activity"/>
    <property type="evidence" value="ECO:0007669"/>
    <property type="project" value="InterPro"/>
</dbReference>
<dbReference type="GO" id="GO:0003723">
    <property type="term" value="F:RNA binding"/>
    <property type="evidence" value="ECO:0007669"/>
    <property type="project" value="InterPro"/>
</dbReference>
<dbReference type="PANTHER" id="PTHR46429">
    <property type="entry name" value="23S RRNA (GUANOSINE-2'-O-)-METHYLTRANSFERASE RLMB"/>
    <property type="match status" value="1"/>
</dbReference>
<feature type="domain" description="RNA 2-O ribose methyltransferase substrate binding" evidence="5">
    <location>
        <begin position="53"/>
        <end position="128"/>
    </location>
</feature>
<dbReference type="InterPro" id="IPR001537">
    <property type="entry name" value="SpoU_MeTrfase"/>
</dbReference>
<dbReference type="AlphaFoldDB" id="A0A7X0DKI0"/>